<dbReference type="InterPro" id="IPR013767">
    <property type="entry name" value="PAS_fold"/>
</dbReference>
<feature type="domain" description="PAC" evidence="9">
    <location>
        <begin position="316"/>
        <end position="371"/>
    </location>
</feature>
<feature type="compositionally biased region" description="Basic and acidic residues" evidence="6">
    <location>
        <begin position="51"/>
        <end position="60"/>
    </location>
</feature>
<dbReference type="SUPFAM" id="SSF55874">
    <property type="entry name" value="ATPase domain of HSP90 chaperone/DNA topoisomerase II/histidine kinase"/>
    <property type="match status" value="1"/>
</dbReference>
<feature type="domain" description="PAC" evidence="9">
    <location>
        <begin position="1058"/>
        <end position="1108"/>
    </location>
</feature>
<dbReference type="SUPFAM" id="SSF55781">
    <property type="entry name" value="GAF domain-like"/>
    <property type="match status" value="1"/>
</dbReference>
<evidence type="ECO:0000256" key="2">
    <source>
        <dbReference type="ARBA" id="ARBA00012438"/>
    </source>
</evidence>
<dbReference type="Gene3D" id="3.30.450.40">
    <property type="match status" value="1"/>
</dbReference>
<organism evidence="10 11">
    <name type="scientific">Halorarum halophilum</name>
    <dbReference type="NCBI Taxonomy" id="2743090"/>
    <lineage>
        <taxon>Archaea</taxon>
        <taxon>Methanobacteriati</taxon>
        <taxon>Methanobacteriota</taxon>
        <taxon>Stenosarchaea group</taxon>
        <taxon>Halobacteria</taxon>
        <taxon>Halobacteriales</taxon>
        <taxon>Haloferacaceae</taxon>
        <taxon>Halorarum</taxon>
    </lineage>
</organism>
<feature type="compositionally biased region" description="Basic and acidic residues" evidence="6">
    <location>
        <begin position="74"/>
        <end position="84"/>
    </location>
</feature>
<dbReference type="InterPro" id="IPR001610">
    <property type="entry name" value="PAC"/>
</dbReference>
<dbReference type="Pfam" id="PF00989">
    <property type="entry name" value="PAS"/>
    <property type="match status" value="2"/>
</dbReference>
<feature type="domain" description="PAS" evidence="8">
    <location>
        <begin position="129"/>
        <end position="166"/>
    </location>
</feature>
<dbReference type="Gene3D" id="1.10.287.130">
    <property type="match status" value="1"/>
</dbReference>
<dbReference type="SMART" id="SM00065">
    <property type="entry name" value="GAF"/>
    <property type="match status" value="1"/>
</dbReference>
<dbReference type="Pfam" id="PF13426">
    <property type="entry name" value="PAS_9"/>
    <property type="match status" value="2"/>
</dbReference>
<dbReference type="Pfam" id="PF08448">
    <property type="entry name" value="PAS_4"/>
    <property type="match status" value="4"/>
</dbReference>
<dbReference type="GeneID" id="56029545"/>
<dbReference type="InterPro" id="IPR005467">
    <property type="entry name" value="His_kinase_dom"/>
</dbReference>
<dbReference type="InterPro" id="IPR003661">
    <property type="entry name" value="HisK_dim/P_dom"/>
</dbReference>
<evidence type="ECO:0000256" key="1">
    <source>
        <dbReference type="ARBA" id="ARBA00000085"/>
    </source>
</evidence>
<dbReference type="PROSITE" id="PS50109">
    <property type="entry name" value="HIS_KIN"/>
    <property type="match status" value="1"/>
</dbReference>
<feature type="domain" description="PAS" evidence="8">
    <location>
        <begin position="502"/>
        <end position="572"/>
    </location>
</feature>
<feature type="region of interest" description="Disordered" evidence="6">
    <location>
        <begin position="51"/>
        <end position="109"/>
    </location>
</feature>
<dbReference type="GO" id="GO:0006355">
    <property type="term" value="P:regulation of DNA-templated transcription"/>
    <property type="evidence" value="ECO:0007669"/>
    <property type="project" value="InterPro"/>
</dbReference>
<feature type="domain" description="Histidine kinase" evidence="7">
    <location>
        <begin position="1294"/>
        <end position="1507"/>
    </location>
</feature>
<name>A0A7D5GY20_9EURY</name>
<dbReference type="PROSITE" id="PS50112">
    <property type="entry name" value="PAS"/>
    <property type="match status" value="6"/>
</dbReference>
<dbReference type="OrthoDB" id="106630at2157"/>
<dbReference type="InterPro" id="IPR000700">
    <property type="entry name" value="PAS-assoc_C"/>
</dbReference>
<dbReference type="PROSITE" id="PS50113">
    <property type="entry name" value="PAC"/>
    <property type="match status" value="6"/>
</dbReference>
<feature type="domain" description="PAS" evidence="8">
    <location>
        <begin position="372"/>
        <end position="422"/>
    </location>
</feature>
<accession>A0A7D5GY20</accession>
<gene>
    <name evidence="10" type="ORF">HUG10_11890</name>
</gene>
<sequence length="1511" mass="168815">MGTPGPTPETTLEAALEVFERQDEPCTPLTATEVAEELDCTRRTAHRKLEELSEQGELHSKKTGARSRIWWRSPPDRSADEPSRDGQPTDEQSTDAAVTETAAVPSVEGDQPVLEQFGAFVSAVEDYAIFMLDPDGVVVSWNEGARRIKGYEEGEIVGEHFTVFYEDTDVRRGIPANILKTAREEGRAEHEGWRVRADGSRFWANVTVTAVRDDDGSLAGFTKVTRDLTERRNYERALEEERDLLDQVLDTTPVGIMVRDADGNVTRANSGVAEILDITEEEVANHSVPDLPFFDEEGEPMSAEEHPYSEALATGERVPDRLCQIERPDGERRWLSMNAIPLTNDDGEVERVVTTGDDITELKERERQLRRERNQTEELLKTAPVSIAVQDADGETVLANRRAQQVLGLSEREIVEDTEITDDWAVTDADGTMLALDERPTARVLETGEPVYDEEIAIERPDGERIWFSINAAPVVGPEGDVDRVITTGKEITELKERTDELESELSEILGRISDAFYALDEEWRFTHVNDRAAELLQRSADELLGKSVWAEFPEAAAGEISDQYRRAMDTQESVTFETFFEPLDGWFELNAYPSETGLSVYFRDVTERKERERQLLESEQRYRTLIEHFPNGAVALVDGDLNYRTVGGTPLDVADVTVEELEGMPAEKVLPSKLADELVPRYEAALDGEFGTFELELGDRFFQFQVVPVRDDSGDVFAAMGMSQDVTERKRYERELERFRTIVETVNDGVYTVDGEGRFTMVNEAYAELTGYSREELVGSHVSLVIDDDVAASARELEGELLAGETDTAKIEAEIATADGGTVTAEATFAMLPDEEGDAERVGVVRDISERKAYERALEESERRYRTLVEHFPDGLVGLFDEDLRYTAAGGELVDKVGIDLEEAIGATVDERLPEDLLTEVEPYFRGALEGEESTFEVEYHDRHLQAHTLPVRNGNGEIFAGMLMVQDVTDRVEREREIEEQRERYRRLVDVAPVAIVTYDAGGEIQFANEATAELIGVDDTESLVGTPAIEYIHPDEREESTGRIRSMLEDRESVPPTERRIVTADGEVKHVLIASIPVTYGGEPAAQTVLVDVTERKEHERELEARARQQDVVSELGQRALENPSLADLFDEAVEAVADTLDTDYTKVLELQEDGEMLLRSGVGWREGLVGDATVGTGSDSQAGYTLDSTAPVVVDDLATESRFSGPDLLVEHDVSAGISTIIGPPGDPWGVLGTHDTDRTWFTAKDVSFVQSVANILTTAIERARYEEELNETVAELRESNQRLEQFAYIASHDLQEPLRMISNYLQLLEGRYADELDENARDFIDFAVDGAERMKEMINDLLAYSRVETEAEPLEPVDSGAAVSNALDDLRLQIEENDAEIDVGDLPTVVADRNQLEQVFQNLVSNAIKYRDDEPPRVEIDAERGDGEWVFRISDNGIGIDPAHVDRIFEVFKRLHTNEEYPGTGIGLALCEKIVERHGGRIWVESEEGEGATFWFTIPFGGQDED</sequence>
<dbReference type="EC" id="2.7.13.3" evidence="2"/>
<dbReference type="SUPFAM" id="SSF55785">
    <property type="entry name" value="PYP-like sensor domain (PAS domain)"/>
    <property type="match status" value="8"/>
</dbReference>
<dbReference type="Pfam" id="PF01590">
    <property type="entry name" value="GAF"/>
    <property type="match status" value="1"/>
</dbReference>
<dbReference type="InterPro" id="IPR036890">
    <property type="entry name" value="HATPase_C_sf"/>
</dbReference>
<dbReference type="GO" id="GO:0000155">
    <property type="term" value="F:phosphorelay sensor kinase activity"/>
    <property type="evidence" value="ECO:0007669"/>
    <property type="project" value="InterPro"/>
</dbReference>
<dbReference type="RefSeq" id="WP_179169784.1">
    <property type="nucleotide sequence ID" value="NZ_CP058529.1"/>
</dbReference>
<dbReference type="InterPro" id="IPR000014">
    <property type="entry name" value="PAS"/>
</dbReference>
<dbReference type="Gene3D" id="3.30.450.20">
    <property type="entry name" value="PAS domain"/>
    <property type="match status" value="8"/>
</dbReference>
<keyword evidence="4" id="KW-0808">Transferase</keyword>
<dbReference type="CDD" id="cd16921">
    <property type="entry name" value="HATPase_FilI-like"/>
    <property type="match status" value="1"/>
</dbReference>
<evidence type="ECO:0000259" key="7">
    <source>
        <dbReference type="PROSITE" id="PS50109"/>
    </source>
</evidence>
<evidence type="ECO:0000256" key="3">
    <source>
        <dbReference type="ARBA" id="ARBA00022553"/>
    </source>
</evidence>
<evidence type="ECO:0000259" key="9">
    <source>
        <dbReference type="PROSITE" id="PS50113"/>
    </source>
</evidence>
<dbReference type="EMBL" id="CP058529">
    <property type="protein sequence ID" value="QLG28209.1"/>
    <property type="molecule type" value="Genomic_DNA"/>
</dbReference>
<evidence type="ECO:0000313" key="11">
    <source>
        <dbReference type="Proteomes" id="UP000509750"/>
    </source>
</evidence>
<dbReference type="PANTHER" id="PTHR43304:SF1">
    <property type="entry name" value="PAC DOMAIN-CONTAINING PROTEIN"/>
    <property type="match status" value="1"/>
</dbReference>
<feature type="domain" description="PAS" evidence="8">
    <location>
        <begin position="241"/>
        <end position="315"/>
    </location>
</feature>
<feature type="domain" description="PAS" evidence="8">
    <location>
        <begin position="736"/>
        <end position="805"/>
    </location>
</feature>
<comment type="catalytic activity">
    <reaction evidence="1">
        <text>ATP + protein L-histidine = ADP + protein N-phospho-L-histidine.</text>
        <dbReference type="EC" id="2.7.13.3"/>
    </reaction>
</comment>
<dbReference type="Proteomes" id="UP000509750">
    <property type="component" value="Chromosome"/>
</dbReference>
<feature type="domain" description="PAC" evidence="9">
    <location>
        <begin position="687"/>
        <end position="739"/>
    </location>
</feature>
<dbReference type="PANTHER" id="PTHR43304">
    <property type="entry name" value="PHYTOCHROME-LIKE PROTEIN CPH1"/>
    <property type="match status" value="1"/>
</dbReference>
<dbReference type="InterPro" id="IPR003594">
    <property type="entry name" value="HATPase_dom"/>
</dbReference>
<feature type="domain" description="PAC" evidence="9">
    <location>
        <begin position="452"/>
        <end position="504"/>
    </location>
</feature>
<proteinExistence type="predicted"/>
<reference evidence="10 11" key="1">
    <citation type="submission" date="2020-07" db="EMBL/GenBank/DDBJ databases">
        <title>Gai3-2, isolated from salt lake.</title>
        <authorList>
            <person name="Cui H."/>
            <person name="Shi X."/>
        </authorList>
    </citation>
    <scope>NUCLEOTIDE SEQUENCE [LARGE SCALE GENOMIC DNA]</scope>
    <source>
        <strain evidence="10 11">Gai3-2</strain>
    </source>
</reference>
<dbReference type="FunFam" id="3.30.565.10:FF:000006">
    <property type="entry name" value="Sensor histidine kinase WalK"/>
    <property type="match status" value="1"/>
</dbReference>
<feature type="domain" description="PAC" evidence="9">
    <location>
        <begin position="810"/>
        <end position="861"/>
    </location>
</feature>
<evidence type="ECO:0000259" key="8">
    <source>
        <dbReference type="PROSITE" id="PS50112"/>
    </source>
</evidence>
<evidence type="ECO:0000313" key="10">
    <source>
        <dbReference type="EMBL" id="QLG28209.1"/>
    </source>
</evidence>
<dbReference type="InterPro" id="IPR052162">
    <property type="entry name" value="Sensor_kinase/Photoreceptor"/>
</dbReference>
<dbReference type="InterPro" id="IPR013656">
    <property type="entry name" value="PAS_4"/>
</dbReference>
<dbReference type="InterPro" id="IPR035965">
    <property type="entry name" value="PAS-like_dom_sf"/>
</dbReference>
<dbReference type="InterPro" id="IPR003018">
    <property type="entry name" value="GAF"/>
</dbReference>
<dbReference type="SMART" id="SM00086">
    <property type="entry name" value="PAC"/>
    <property type="match status" value="6"/>
</dbReference>
<dbReference type="KEGG" id="halg:HUG10_11890"/>
<dbReference type="Gene3D" id="3.30.565.10">
    <property type="entry name" value="Histidine kinase-like ATPase, C-terminal domain"/>
    <property type="match status" value="1"/>
</dbReference>
<keyword evidence="3" id="KW-0597">Phosphoprotein</keyword>
<dbReference type="Pfam" id="PF00512">
    <property type="entry name" value="HisKA"/>
    <property type="match status" value="1"/>
</dbReference>
<dbReference type="SMART" id="SM00387">
    <property type="entry name" value="HATPase_c"/>
    <property type="match status" value="1"/>
</dbReference>
<dbReference type="InterPro" id="IPR004358">
    <property type="entry name" value="Sig_transdc_His_kin-like_C"/>
</dbReference>
<dbReference type="SMART" id="SM00091">
    <property type="entry name" value="PAS"/>
    <property type="match status" value="8"/>
</dbReference>
<evidence type="ECO:0000256" key="6">
    <source>
        <dbReference type="SAM" id="MobiDB-lite"/>
    </source>
</evidence>
<dbReference type="SMART" id="SM00388">
    <property type="entry name" value="HisKA"/>
    <property type="match status" value="1"/>
</dbReference>
<keyword evidence="11" id="KW-1185">Reference proteome</keyword>
<dbReference type="CDD" id="cd00130">
    <property type="entry name" value="PAS"/>
    <property type="match status" value="6"/>
</dbReference>
<dbReference type="InterPro" id="IPR036097">
    <property type="entry name" value="HisK_dim/P_sf"/>
</dbReference>
<protein>
    <recommendedName>
        <fullName evidence="2">histidine kinase</fullName>
        <ecNumber evidence="2">2.7.13.3</ecNumber>
    </recommendedName>
</protein>
<feature type="domain" description="PAS" evidence="8">
    <location>
        <begin position="983"/>
        <end position="1054"/>
    </location>
</feature>
<dbReference type="PRINTS" id="PR00344">
    <property type="entry name" value="BCTRLSENSOR"/>
</dbReference>
<evidence type="ECO:0000256" key="4">
    <source>
        <dbReference type="ARBA" id="ARBA00022679"/>
    </source>
</evidence>
<dbReference type="CDD" id="cd00082">
    <property type="entry name" value="HisKA"/>
    <property type="match status" value="1"/>
</dbReference>
<feature type="domain" description="PAC" evidence="9">
    <location>
        <begin position="188"/>
        <end position="240"/>
    </location>
</feature>
<dbReference type="Pfam" id="PF02518">
    <property type="entry name" value="HATPase_c"/>
    <property type="match status" value="1"/>
</dbReference>
<dbReference type="NCBIfam" id="TIGR00229">
    <property type="entry name" value="sensory_box"/>
    <property type="match status" value="8"/>
</dbReference>
<evidence type="ECO:0000256" key="5">
    <source>
        <dbReference type="ARBA" id="ARBA00022777"/>
    </source>
</evidence>
<keyword evidence="5" id="KW-0418">Kinase</keyword>
<dbReference type="InterPro" id="IPR029016">
    <property type="entry name" value="GAF-like_dom_sf"/>
</dbReference>
<dbReference type="SUPFAM" id="SSF47384">
    <property type="entry name" value="Homodimeric domain of signal transducing histidine kinase"/>
    <property type="match status" value="1"/>
</dbReference>